<evidence type="ECO:0000313" key="2">
    <source>
        <dbReference type="EMBL" id="EJF76890.1"/>
    </source>
</evidence>
<dbReference type="SUPFAM" id="SSF103515">
    <property type="entry name" value="Autotransporter"/>
    <property type="match status" value="1"/>
</dbReference>
<dbReference type="Pfam" id="PF03797">
    <property type="entry name" value="Autotransporter"/>
    <property type="match status" value="1"/>
</dbReference>
<gene>
    <name evidence="2" type="ORF">ME7_00640</name>
</gene>
<dbReference type="SUPFAM" id="SSF51126">
    <property type="entry name" value="Pectin lyase-like"/>
    <property type="match status" value="1"/>
</dbReference>
<dbReference type="Pfam" id="PF18883">
    <property type="entry name" value="AC_1"/>
    <property type="match status" value="1"/>
</dbReference>
<accession>J1IZW4</accession>
<dbReference type="PROSITE" id="PS51208">
    <property type="entry name" value="AUTOTRANSPORTER"/>
    <property type="match status" value="1"/>
</dbReference>
<dbReference type="Gene3D" id="2.160.20.20">
    <property type="match status" value="1"/>
</dbReference>
<dbReference type="InterPro" id="IPR036709">
    <property type="entry name" value="Autotransporte_beta_dom_sf"/>
</dbReference>
<dbReference type="RefSeq" id="WP_006589568.1">
    <property type="nucleotide sequence ID" value="NZ_JH725076.1"/>
</dbReference>
<dbReference type="Gene3D" id="2.40.128.130">
    <property type="entry name" value="Autotransporter beta-domain"/>
    <property type="match status" value="1"/>
</dbReference>
<dbReference type="InterPro" id="IPR006315">
    <property type="entry name" value="OM_autotransptr_brl_dom"/>
</dbReference>
<evidence type="ECO:0000259" key="1">
    <source>
        <dbReference type="PROSITE" id="PS51208"/>
    </source>
</evidence>
<dbReference type="HOGENOM" id="CLU_007596_2_0_5"/>
<feature type="domain" description="Autotransporter" evidence="1">
    <location>
        <begin position="628"/>
        <end position="905"/>
    </location>
</feature>
<dbReference type="InterPro" id="IPR043990">
    <property type="entry name" value="AC_1"/>
</dbReference>
<dbReference type="EMBL" id="AIMC01000010">
    <property type="protein sequence ID" value="EJF76890.1"/>
    <property type="molecule type" value="Genomic_DNA"/>
</dbReference>
<dbReference type="PATRIC" id="fig|1094552.3.peg.667"/>
<name>J1IZW4_9HYPH</name>
<dbReference type="GO" id="GO:0019867">
    <property type="term" value="C:outer membrane"/>
    <property type="evidence" value="ECO:0007669"/>
    <property type="project" value="InterPro"/>
</dbReference>
<dbReference type="InterPro" id="IPR005546">
    <property type="entry name" value="Autotransporte_beta"/>
</dbReference>
<proteinExistence type="predicted"/>
<sequence>MTRVSKSHLCSCVFTTAIFSFLLNISVEARSHSSLLPLCDESQLPYKCSDGAEHTISNKIYKFVKSSKEEKERVVIIAQEPNTIIQANRLQISSVDSVEDTYGVMALQGGKVVLNDPNFKDMTTALKADRGTIEVNRGTVEAAEIGAHAEKLGASILLTNAKIRMKGQGLNQGVALFSGADAVIKMTGGEIEVTNAAALSVDIGGSATLEGVSISAKNQQADEDNDIDLAVFTVNQHGSIYVKNSNILVADVHGLWMGLDVKAQSNMDGEENILISRVNIEDSKVTVTGKKHGMYFDMEKGGDKYQQGLVFLKNTVFEVPDGIAIHSYKSSGYIGVTEGTRISGDLLLTAEEKASIAILADSSDLIGGTRVANDSVAELYLTGGSRWVLTKRKQVNSQNLNHVISYVSFVKLSDSSLVFEAPTLQEYQTLYVGKGREEVYNAQENAHIYLNTHLNVDGSLNNQKTDRLLIHGSVSGKTTVHIQFIVANQGEVLDGENVKNISLIQVSGKAAEDSFQLSSSYIALEGLPYQYNLCAYGPGSSLGNTKTSQRLVKGDGDFWDFRLESKYIQAVSDISHLPNSELKVRDVVPQIPTYLLLPNALFHVGLMDINSQNRQLKIMRSTSGKLLKIDRAPVLSVHSYGGSYHYVSDLSLLEYGYGGALDYNALEAGILLNTIEGEANTTSFGVMGTYGRVFLRPRDVEQSQKSIFKKQSITVYGSMEHEAGFYVGGLLSYGLLKGNVFTFARGKVATLKGNPLNVSFSTGKVFITGYEGFVFDPQIQFIYQHLQFHKVRDIDGFDIDMGKLNQWVMRVGGRFSKIFAEFEKDRIISLYGKIHFSHRFEEKQFVHFKDAFQLGGFGSSLEVGVGINSQLSSKITLYGDLDYQRKLTKVGFSGIRFSGGLHYRF</sequence>
<dbReference type="NCBIfam" id="TIGR01414">
    <property type="entry name" value="autotrans_barl"/>
    <property type="match status" value="2"/>
</dbReference>
<protein>
    <submittedName>
        <fullName evidence="2">Outer membrane autotransporter barrel domain-containing protein</fullName>
    </submittedName>
</protein>
<reference evidence="2 3" key="1">
    <citation type="submission" date="2012-03" db="EMBL/GenBank/DDBJ databases">
        <title>The Genome Sequence of Bartonella birtlesii LL-WM9.</title>
        <authorList>
            <consortium name="The Broad Institute Genome Sequencing Platform"/>
            <consortium name="The Broad Institute Genome Sequencing Center for Infectious Disease"/>
            <person name="Feldgarden M."/>
            <person name="Kirby J."/>
            <person name="Kosoy M."/>
            <person name="Birtles R."/>
            <person name="Probert W.S."/>
            <person name="Chiaraviglio L."/>
            <person name="Young S.K."/>
            <person name="Zeng Q."/>
            <person name="Gargeya S."/>
            <person name="Fitzgerald M."/>
            <person name="Haas B."/>
            <person name="Abouelleil A."/>
            <person name="Alvarado L."/>
            <person name="Arachchi H.M."/>
            <person name="Berlin A."/>
            <person name="Chapman S.B."/>
            <person name="Gearin G."/>
            <person name="Goldberg J."/>
            <person name="Griggs A."/>
            <person name="Gujja S."/>
            <person name="Hansen M."/>
            <person name="Heiman D."/>
            <person name="Howarth C."/>
            <person name="Larimer J."/>
            <person name="Lui A."/>
            <person name="MacDonald P.J.P."/>
            <person name="McCowen C."/>
            <person name="Montmayeur A."/>
            <person name="Murphy C."/>
            <person name="Neiman D."/>
            <person name="Pearson M."/>
            <person name="Priest M."/>
            <person name="Roberts A."/>
            <person name="Saif S."/>
            <person name="Shea T."/>
            <person name="Sisk P."/>
            <person name="Stolte C."/>
            <person name="Sykes S."/>
            <person name="Wortman J."/>
            <person name="Nusbaum C."/>
            <person name="Birren B."/>
        </authorList>
    </citation>
    <scope>NUCLEOTIDE SEQUENCE [LARGE SCALE GENOMIC DNA]</scope>
    <source>
        <strain evidence="2 3">LL-WM9</strain>
    </source>
</reference>
<dbReference type="InterPro" id="IPR011050">
    <property type="entry name" value="Pectin_lyase_fold/virulence"/>
</dbReference>
<dbReference type="InterPro" id="IPR012332">
    <property type="entry name" value="Autotransporter_pectin_lyase_C"/>
</dbReference>
<dbReference type="Proteomes" id="UP000008748">
    <property type="component" value="Unassembled WGS sequence"/>
</dbReference>
<dbReference type="SMART" id="SM00869">
    <property type="entry name" value="Autotransporter"/>
    <property type="match status" value="1"/>
</dbReference>
<dbReference type="AlphaFoldDB" id="J1IZW4"/>
<keyword evidence="3" id="KW-1185">Reference proteome</keyword>
<organism evidence="2 3">
    <name type="scientific">Bartonella birtlesii LL-WM9</name>
    <dbReference type="NCBI Taxonomy" id="1094552"/>
    <lineage>
        <taxon>Bacteria</taxon>
        <taxon>Pseudomonadati</taxon>
        <taxon>Pseudomonadota</taxon>
        <taxon>Alphaproteobacteria</taxon>
        <taxon>Hyphomicrobiales</taxon>
        <taxon>Bartonellaceae</taxon>
        <taxon>Bartonella</taxon>
    </lineage>
</organism>
<comment type="caution">
    <text evidence="2">The sequence shown here is derived from an EMBL/GenBank/DDBJ whole genome shotgun (WGS) entry which is preliminary data.</text>
</comment>
<evidence type="ECO:0000313" key="3">
    <source>
        <dbReference type="Proteomes" id="UP000008748"/>
    </source>
</evidence>